<sequence>LAVLEEPVDGVVEAEVVEADDPLSKILFKRLLQNPPEVPVDVLAAGVAAAEATGAAAGGLAAAGTDACGTAVGAP</sequence>
<dbReference type="Proteomes" id="UP000011777">
    <property type="component" value="Unassembled WGS sequence"/>
</dbReference>
<comment type="caution">
    <text evidence="1">The sequence shown here is derived from an EMBL/GenBank/DDBJ whole genome shotgun (WGS) entry which is preliminary data.</text>
</comment>
<accession>M3IH05</accession>
<dbReference type="EMBL" id="AOGT01002434">
    <property type="protein sequence ID" value="EMG45556.1"/>
    <property type="molecule type" value="Genomic_DNA"/>
</dbReference>
<proteinExistence type="predicted"/>
<reference evidence="1 2" key="1">
    <citation type="submission" date="2013-02" db="EMBL/GenBank/DDBJ databases">
        <title>Genome sequence of Candida maltosa Xu316, a potential industrial strain for xylitol and ethanol production.</title>
        <authorList>
            <person name="Yu J."/>
            <person name="Wang Q."/>
            <person name="Geng X."/>
            <person name="Bao W."/>
            <person name="He P."/>
            <person name="Cai J."/>
        </authorList>
    </citation>
    <scope>NUCLEOTIDE SEQUENCE [LARGE SCALE GENOMIC DNA]</scope>
    <source>
        <strain evidence="2">Xu316</strain>
    </source>
</reference>
<dbReference type="AlphaFoldDB" id="M3IH05"/>
<protein>
    <submittedName>
        <fullName evidence="1">Putative: similar to CRAL/TRIO domain-containing protein</fullName>
    </submittedName>
</protein>
<name>M3IH05_CANMX</name>
<feature type="non-terminal residue" evidence="1">
    <location>
        <position position="1"/>
    </location>
</feature>
<gene>
    <name evidence="1" type="ORF">G210_4258</name>
</gene>
<keyword evidence="2" id="KW-1185">Reference proteome</keyword>
<evidence type="ECO:0000313" key="1">
    <source>
        <dbReference type="EMBL" id="EMG45556.1"/>
    </source>
</evidence>
<evidence type="ECO:0000313" key="2">
    <source>
        <dbReference type="Proteomes" id="UP000011777"/>
    </source>
</evidence>
<organism evidence="1 2">
    <name type="scientific">Candida maltosa (strain Xu316)</name>
    <name type="common">Yeast</name>
    <dbReference type="NCBI Taxonomy" id="1245528"/>
    <lineage>
        <taxon>Eukaryota</taxon>
        <taxon>Fungi</taxon>
        <taxon>Dikarya</taxon>
        <taxon>Ascomycota</taxon>
        <taxon>Saccharomycotina</taxon>
        <taxon>Pichiomycetes</taxon>
        <taxon>Debaryomycetaceae</taxon>
        <taxon>Candida/Lodderomyces clade</taxon>
        <taxon>Candida</taxon>
    </lineage>
</organism>
<dbReference type="HOGENOM" id="CLU_2677685_0_0_1"/>